<keyword evidence="1" id="KW-0732">Signal</keyword>
<evidence type="ECO:0000256" key="1">
    <source>
        <dbReference type="SAM" id="SignalP"/>
    </source>
</evidence>
<dbReference type="Ensembl" id="ENSAPLT00000030550.1">
    <property type="protein sequence ID" value="ENSAPLP00000032134.1"/>
    <property type="gene ID" value="ENSAPLG00000018395.1"/>
</dbReference>
<sequence>MALWSLDAALISLMFLNNQRARRKLPPGPTPLPFIGNLFLSGATSHASPCGNLEGISNKWKGTAATVANAEKH</sequence>
<reference evidence="2" key="3">
    <citation type="submission" date="2025-09" db="UniProtKB">
        <authorList>
            <consortium name="Ensembl"/>
        </authorList>
    </citation>
    <scope>IDENTIFICATION</scope>
</reference>
<reference evidence="2 3" key="1">
    <citation type="submission" date="2017-10" db="EMBL/GenBank/DDBJ databases">
        <title>A new Pekin duck reference genome.</title>
        <authorList>
            <person name="Hou Z.-C."/>
            <person name="Zhou Z.-K."/>
            <person name="Zhu F."/>
            <person name="Hou S.-S."/>
        </authorList>
    </citation>
    <scope>NUCLEOTIDE SEQUENCE [LARGE SCALE GENOMIC DNA]</scope>
</reference>
<dbReference type="AlphaFoldDB" id="A0A493U270"/>
<organism evidence="2 3">
    <name type="scientific">Anas platyrhynchos platyrhynchos</name>
    <name type="common">Northern mallard</name>
    <dbReference type="NCBI Taxonomy" id="8840"/>
    <lineage>
        <taxon>Eukaryota</taxon>
        <taxon>Metazoa</taxon>
        <taxon>Chordata</taxon>
        <taxon>Craniata</taxon>
        <taxon>Vertebrata</taxon>
        <taxon>Euteleostomi</taxon>
        <taxon>Archelosauria</taxon>
        <taxon>Archosauria</taxon>
        <taxon>Dinosauria</taxon>
        <taxon>Saurischia</taxon>
        <taxon>Theropoda</taxon>
        <taxon>Coelurosauria</taxon>
        <taxon>Aves</taxon>
        <taxon>Neognathae</taxon>
        <taxon>Galloanserae</taxon>
        <taxon>Anseriformes</taxon>
        <taxon>Anatidae</taxon>
        <taxon>Anatinae</taxon>
        <taxon>Anas</taxon>
    </lineage>
</organism>
<reference evidence="2" key="2">
    <citation type="submission" date="2025-08" db="UniProtKB">
        <authorList>
            <consortium name="Ensembl"/>
        </authorList>
    </citation>
    <scope>IDENTIFICATION</scope>
</reference>
<accession>A0A493U270</accession>
<evidence type="ECO:0000313" key="3">
    <source>
        <dbReference type="Proteomes" id="UP000016666"/>
    </source>
</evidence>
<dbReference type="Proteomes" id="UP000016666">
    <property type="component" value="Chromosome 9"/>
</dbReference>
<feature type="chain" id="PRO_5019781593" evidence="1">
    <location>
        <begin position="22"/>
        <end position="73"/>
    </location>
</feature>
<name>A0A493U270_ANAPP</name>
<feature type="signal peptide" evidence="1">
    <location>
        <begin position="1"/>
        <end position="21"/>
    </location>
</feature>
<evidence type="ECO:0000313" key="2">
    <source>
        <dbReference type="Ensembl" id="ENSAPLP00000032134.1"/>
    </source>
</evidence>
<protein>
    <submittedName>
        <fullName evidence="2">Uncharacterized protein</fullName>
    </submittedName>
</protein>
<keyword evidence="3" id="KW-1185">Reference proteome</keyword>
<proteinExistence type="predicted"/>